<dbReference type="InterPro" id="IPR001878">
    <property type="entry name" value="Znf_CCHC"/>
</dbReference>
<feature type="domain" description="Integrase catalytic" evidence="6">
    <location>
        <begin position="636"/>
        <end position="807"/>
    </location>
</feature>
<feature type="region of interest" description="Disordered" evidence="5">
    <location>
        <begin position="375"/>
        <end position="420"/>
    </location>
</feature>
<evidence type="ECO:0000313" key="7">
    <source>
        <dbReference type="Proteomes" id="UP000694930"/>
    </source>
</evidence>
<dbReference type="Pfam" id="PF07727">
    <property type="entry name" value="RVT_2"/>
    <property type="match status" value="2"/>
</dbReference>
<dbReference type="PANTHER" id="PTHR42648">
    <property type="entry name" value="TRANSPOSASE, PUTATIVE-RELATED"/>
    <property type="match status" value="1"/>
</dbReference>
<feature type="region of interest" description="Disordered" evidence="5">
    <location>
        <begin position="870"/>
        <end position="891"/>
    </location>
</feature>
<dbReference type="SMART" id="SM00343">
    <property type="entry name" value="ZnF_C2HC"/>
    <property type="match status" value="2"/>
</dbReference>
<dbReference type="GeneID" id="114075238"/>
<evidence type="ECO:0000313" key="8">
    <source>
        <dbReference type="RefSeq" id="XP_027769493.1"/>
    </source>
</evidence>
<dbReference type="InterPro" id="IPR025724">
    <property type="entry name" value="GAG-pre-integrase_dom"/>
</dbReference>
<evidence type="ECO:0000256" key="4">
    <source>
        <dbReference type="ARBA" id="ARBA00022801"/>
    </source>
</evidence>
<reference evidence="8" key="2">
    <citation type="submission" date="2025-08" db="UniProtKB">
        <authorList>
            <consortium name="RefSeq"/>
        </authorList>
    </citation>
    <scope>IDENTIFICATION</scope>
</reference>
<dbReference type="Pfam" id="PF00665">
    <property type="entry name" value="rve"/>
    <property type="match status" value="2"/>
</dbReference>
<dbReference type="PROSITE" id="PS50994">
    <property type="entry name" value="INTEGRASE"/>
    <property type="match status" value="2"/>
</dbReference>
<dbReference type="InterPro" id="IPR054722">
    <property type="entry name" value="PolX-like_BBD"/>
</dbReference>
<organism evidence="7 8">
    <name type="scientific">Solanum pennellii</name>
    <name type="common">Tomato</name>
    <name type="synonym">Lycopersicon pennellii</name>
    <dbReference type="NCBI Taxonomy" id="28526"/>
    <lineage>
        <taxon>Eukaryota</taxon>
        <taxon>Viridiplantae</taxon>
        <taxon>Streptophyta</taxon>
        <taxon>Embryophyta</taxon>
        <taxon>Tracheophyta</taxon>
        <taxon>Spermatophyta</taxon>
        <taxon>Magnoliopsida</taxon>
        <taxon>eudicotyledons</taxon>
        <taxon>Gunneridae</taxon>
        <taxon>Pentapetalae</taxon>
        <taxon>asterids</taxon>
        <taxon>lamiids</taxon>
        <taxon>Solanales</taxon>
        <taxon>Solanaceae</taxon>
        <taxon>Solanoideae</taxon>
        <taxon>Solaneae</taxon>
        <taxon>Solanum</taxon>
        <taxon>Solanum subgen. Lycopersicon</taxon>
    </lineage>
</organism>
<keyword evidence="1" id="KW-0645">Protease</keyword>
<accession>A0ABM1V175</accession>
<dbReference type="InterPro" id="IPR001584">
    <property type="entry name" value="Integrase_cat-core"/>
</dbReference>
<dbReference type="SUPFAM" id="SSF56672">
    <property type="entry name" value="DNA/RNA polymerases"/>
    <property type="match status" value="2"/>
</dbReference>
<keyword evidence="2" id="KW-0479">Metal-binding</keyword>
<feature type="region of interest" description="Disordered" evidence="5">
    <location>
        <begin position="1526"/>
        <end position="1571"/>
    </location>
</feature>
<dbReference type="InterPro" id="IPR043502">
    <property type="entry name" value="DNA/RNA_pol_sf"/>
</dbReference>
<dbReference type="InterPro" id="IPR013103">
    <property type="entry name" value="RVT_2"/>
</dbReference>
<dbReference type="InterPro" id="IPR039537">
    <property type="entry name" value="Retrotran_Ty1/copia-like"/>
</dbReference>
<dbReference type="InterPro" id="IPR036397">
    <property type="entry name" value="RNaseH_sf"/>
</dbReference>
<dbReference type="SUPFAM" id="SSF53098">
    <property type="entry name" value="Ribonuclease H-like"/>
    <property type="match status" value="3"/>
</dbReference>
<dbReference type="Pfam" id="PF22936">
    <property type="entry name" value="Pol_BBD"/>
    <property type="match status" value="2"/>
</dbReference>
<dbReference type="Pfam" id="PF13976">
    <property type="entry name" value="gag_pre-integrs"/>
    <property type="match status" value="2"/>
</dbReference>
<feature type="region of interest" description="Disordered" evidence="5">
    <location>
        <begin position="2022"/>
        <end position="2043"/>
    </location>
</feature>
<dbReference type="Gene3D" id="3.30.420.10">
    <property type="entry name" value="Ribonuclease H-like superfamily/Ribonuclease H"/>
    <property type="match status" value="3"/>
</dbReference>
<dbReference type="Proteomes" id="UP000694930">
    <property type="component" value="Chromosome 1"/>
</dbReference>
<gene>
    <name evidence="8" type="primary">LOC114075238</name>
</gene>
<dbReference type="InterPro" id="IPR012337">
    <property type="entry name" value="RNaseH-like_sf"/>
</dbReference>
<keyword evidence="7" id="KW-1185">Reference proteome</keyword>
<proteinExistence type="predicted"/>
<feature type="domain" description="Integrase catalytic" evidence="6">
    <location>
        <begin position="1788"/>
        <end position="1959"/>
    </location>
</feature>
<reference evidence="7" key="1">
    <citation type="journal article" date="2014" name="Nat. Genet.">
        <title>The genome of the stress-tolerant wild tomato species Solanum pennellii.</title>
        <authorList>
            <person name="Bolger A."/>
            <person name="Scossa F."/>
            <person name="Bolger M.E."/>
            <person name="Lanz C."/>
            <person name="Maumus F."/>
            <person name="Tohge T."/>
            <person name="Quesneville H."/>
            <person name="Alseekh S."/>
            <person name="Sorensen I."/>
            <person name="Lichtenstein G."/>
            <person name="Fich E.A."/>
            <person name="Conte M."/>
            <person name="Keller H."/>
            <person name="Schneeberger K."/>
            <person name="Schwacke R."/>
            <person name="Ofner I."/>
            <person name="Vrebalov J."/>
            <person name="Xu Y."/>
            <person name="Osorio S."/>
            <person name="Aflitos S.A."/>
            <person name="Schijlen E."/>
            <person name="Jimenez-Gomez J.M."/>
            <person name="Ryngajllo M."/>
            <person name="Kimura S."/>
            <person name="Kumar R."/>
            <person name="Koenig D."/>
            <person name="Headland L.R."/>
            <person name="Maloof J.N."/>
            <person name="Sinha N."/>
            <person name="van Ham R.C."/>
            <person name="Lankhorst R.K."/>
            <person name="Mao L."/>
            <person name="Vogel A."/>
            <person name="Arsova B."/>
            <person name="Panstruga R."/>
            <person name="Fei Z."/>
            <person name="Rose J.K."/>
            <person name="Zamir D."/>
            <person name="Carrari F."/>
            <person name="Giovannoni J.J."/>
            <person name="Weigel D."/>
            <person name="Usadel B."/>
            <person name="Fernie A.R."/>
        </authorList>
    </citation>
    <scope>NUCLEOTIDE SEQUENCE [LARGE SCALE GENOMIC DNA]</scope>
    <source>
        <strain evidence="7">cv. LA0716</strain>
    </source>
</reference>
<feature type="compositionally biased region" description="Basic and acidic residues" evidence="5">
    <location>
        <begin position="1549"/>
        <end position="1565"/>
    </location>
</feature>
<protein>
    <submittedName>
        <fullName evidence="8">Uncharacterized protein LOC114075238</fullName>
    </submittedName>
</protein>
<evidence type="ECO:0000259" key="6">
    <source>
        <dbReference type="PROSITE" id="PS50994"/>
    </source>
</evidence>
<feature type="compositionally biased region" description="Low complexity" evidence="5">
    <location>
        <begin position="1535"/>
        <end position="1544"/>
    </location>
</feature>
<feature type="compositionally biased region" description="Basic and acidic residues" evidence="5">
    <location>
        <begin position="398"/>
        <end position="414"/>
    </location>
</feature>
<dbReference type="RefSeq" id="XP_027769493.1">
    <property type="nucleotide sequence ID" value="XM_027913692.1"/>
</dbReference>
<dbReference type="PANTHER" id="PTHR42648:SF28">
    <property type="entry name" value="TRANSPOSON-ENCODED PROTEIN WITH RIBONUCLEASE H-LIKE AND RETROVIRUS ZINC FINGER-LIKE DOMAINS"/>
    <property type="match status" value="1"/>
</dbReference>
<name>A0ABM1V175_SOLPN</name>
<evidence type="ECO:0000256" key="5">
    <source>
        <dbReference type="SAM" id="MobiDB-lite"/>
    </source>
</evidence>
<evidence type="ECO:0000256" key="1">
    <source>
        <dbReference type="ARBA" id="ARBA00022670"/>
    </source>
</evidence>
<feature type="compositionally biased region" description="Low complexity" evidence="5">
    <location>
        <begin position="384"/>
        <end position="393"/>
    </location>
</feature>
<keyword evidence="3" id="KW-0064">Aspartyl protease</keyword>
<evidence type="ECO:0000256" key="2">
    <source>
        <dbReference type="ARBA" id="ARBA00022723"/>
    </source>
</evidence>
<dbReference type="CDD" id="cd09272">
    <property type="entry name" value="RNase_HI_RT_Ty1"/>
    <property type="match status" value="2"/>
</dbReference>
<sequence length="2605" mass="295719">MAANLRFNCTNNMAEYEACILGFKMAIDMNVHELLVIGDSDLLIHQRYLETGSYPEDATSNQKKSIHRMALNFFLSGEILYRRTPDLGLLRCVDAFEVANLIEQIHAEVCGTHMNGLTLTRKILRASYFRITMENDCFKFGVPESIIIDNGVSLKNHLMRVIYEYKGKFAPNWKGPYMVRKILSGGALVLSEMDGTHGRNRSTQMLSRDTMHELQLLCFDISKFLRSMNMEKSREEKVLPKFNGVPVDARIISYYLYQRLESMNGLFQSISNNMKSIRNVQLDSKMKDLLFVKKMHLPVFASNKPQSLNDEEWEFEHLQGVLDQLSGMGVKFDDEIQGLWLLNTLPDSWETLRVSLTNSAPSGVVTMEYTKSGVLNEEMRRRSQASSSSASHSDVLVTEDRGRNKSRGQNDRGKSRSKSKSKYKNITCDYCHKNGHIMKYCYKHKRDMRQQKREGDNENRVAVVANDDLLVSCDANAINLVRDESSWFVDSGATSHVIGIGTVCLESNNGSKLVLNNVKHAPDVRLNLISVGYLDDEGYVNTLGVGQWKLTRGLMVVARGDKLSNLYVFQGSMSRDSVNLVENDTSSELWHRRLSHMSEKGIDSLAKKNLLSGVKQAKLKKCVHCLAGKQKRVSFQSHPPSRKLDLLELVHSDLCGPFKVRSHGGALYFVTFIDDHSRKLWVFPLKSKDQVLDVFKSFQALVERQTGKTLKCIRSDNGGEYIGPFDRYCREQGIRHQKTPPKTPQLNGLAERMNRTLVERVRCMLSDAKLSDSFWAEALNTAAYVINLSPAVALDGDVPDRVWTGKNVSYDHLRVFGCKAFVHKKLVRSRDVVFFEDQTIEDFDKADKADFQSSESLVDVDPVPLTIAPEENLHNDENQVDNEDGDHVQNDRHDVVDAPVQDDVRIPSSRYSPNEYVLLTDGGEPESLDEAMESEEKERWFDAMEDEIKSLHDNHTFDLVKLPKDRKALKNRWVFRVKHEDGNPVPRYKARLVVKGFNQKRGVDFDEIFSPVVKMSSIRVVLGLAASLDLEVEQMDVKTAFLHGDLDEEIYMEQPEGFEVKGKENYVCKLKKSLYGLKQAPRQWYRKFGSFMSQQGFKKTSSDHCVFVQKFSDGDFIIVLLYVDDMLVVGHNTCRIQKLKQELSKSFAMKDLGPARQILGMQIVRDRKAKKLVLSQEKYIQKVLRRFSMDKAKVVSTPLAMHFKLSTKQCPSSDDEKEDMKKVPYASAVGSLMYAMVCTRPDIAHAVGVVSRFLSNPGREHWNAVKWVMRYLCGTSSLSLCFGTGKPILCGYTDSDMAGDVDTRKSTSGYLVTFAGGAVSWQSRLQKCVALSTTEAELIAVVEACKELLWMKRFLGELGCAQERYVLYCDSQSAIHLGKNSTFHGRSKHIDVRYHWIRDVLDSKLLELEKIHTNDNGSDMMTKALPRGKFEDCCMVMKDLLFVKKMHLPVFASNKPQSLNDEEWEFEHLQGVLDQLSGMGVKFDDEIQGLWLLNTLPDSWETLRVSLTNSAPSGVVTMEYTKSGVLNEEMRRRSQASSSSASHSDVLVTEDRGRNKSRGQNDRGKSRSKSKSKYKNITCDYCHKNGHIMKYCYKHKRDMRQQKREGDNENRVAVVANDDLLVSCDANAINLVRDESSWFVDSGATSLEVIGIGTVCLESNNGSKLVLNNVKHAPDVRLNLISVGYLDDEGYVNTLGVGQWKLTRGLMVVARGDKLSNLYVFQGSMSRDSVNLVENDTSSELWHRRLSHMSEKGIDSLAKKNLLSGVKQAKLKKCVHCLAGKQKRVSFQSHPPSRKLDLLELVHSDLCGPFKVRSHGGALYFVTFIDDHSRKLWVFPLKSKDQVLDVFKSFQALVERQTGKTLKCIRSDNGGEYIGPFDRYCREQGIRHQKTPPKTPQLNGLAERMNRTLVERVRCMLSDAKLSDSFWAEALNTAAYVINLSPAVALDGDVPDRVWTGKNVSYDHLRVFGCKAFVHKKLVRSRDVVFFEDQTIEDFDKADKADFQSSESLVDVDPVPLTIAPEENLHNDENQVDNEDGDHVQNDRHDVVDAPVQDDVRIPSSRYSPNEYVLLTDGGEPESLDEAMESEEKERWFDAMEDEIKSLHDNHTFDLVKLPKDRKALKNRWVFRVKHEDGNPVPRYKARLVVKGFNQKRGVDFDEIFSPVVKMSSIRVVLGLAASLDLEVEQMDVKTAFLHGDLDEEIYMEQPEGFEVKGKENYVCKLKKSLYGLKQAPRQWYRKFGSFMSQQGFKKTSSDHCVFVQKFSDGDFIIVLLYVDDMLVVGHNTCRIQKLKQELSKSFAMKDLGPARQILGMQIVRDRKAKKLVLSQEKYIQKVLRRFNMDKAKVVSTPLAMHFKLSTKQCPSSDDEKEDMKKVPYASAVGSLMYAMVCTRPDIAHAVGVVSRFLSNPGREHWNAVKWVMRYLCGTSSLSLCFGTGRPILCGYTDSDMAGDVDTRKSTSGYLVTFAGGAVSWQSRLQKCVALSTTEAELIAVVEACKELLWMKRFLGELGCAQERYVLYCDSQSAIHLGKNSTFHGRSKHIDVRYHWIRDVLDSKLLELEKIHTNDNGSDMMTKALPRGKFEDCCMVFQFCIRKFRSTGSKFPI</sequence>
<keyword evidence="4" id="KW-0378">Hydrolase</keyword>
<evidence type="ECO:0000256" key="3">
    <source>
        <dbReference type="ARBA" id="ARBA00022750"/>
    </source>
</evidence>